<dbReference type="Gene3D" id="1.10.340.70">
    <property type="match status" value="1"/>
</dbReference>
<dbReference type="Proteomes" id="UP000327044">
    <property type="component" value="Unassembled WGS sequence"/>
</dbReference>
<dbReference type="InterPro" id="IPR040676">
    <property type="entry name" value="DUF5641"/>
</dbReference>
<feature type="domain" description="DUF5641" evidence="2">
    <location>
        <begin position="237"/>
        <end position="330"/>
    </location>
</feature>
<dbReference type="Pfam" id="PF17921">
    <property type="entry name" value="Integrase_H2C2"/>
    <property type="match status" value="1"/>
</dbReference>
<evidence type="ECO:0008006" key="5">
    <source>
        <dbReference type="Google" id="ProtNLM"/>
    </source>
</evidence>
<reference evidence="3 4" key="1">
    <citation type="journal article" date="2018" name="Elife">
        <title>Firefly genomes illuminate parallel origins of bioluminescence in beetles.</title>
        <authorList>
            <person name="Fallon T.R."/>
            <person name="Lower S.E."/>
            <person name="Chang C.H."/>
            <person name="Bessho-Uehara M."/>
            <person name="Martin G.J."/>
            <person name="Bewick A.J."/>
            <person name="Behringer M."/>
            <person name="Debat H.J."/>
            <person name="Wong I."/>
            <person name="Day J.C."/>
            <person name="Suvorov A."/>
            <person name="Silva C.J."/>
            <person name="Stanger-Hall K.F."/>
            <person name="Hall D.W."/>
            <person name="Schmitz R.J."/>
            <person name="Nelson D.R."/>
            <person name="Lewis S.M."/>
            <person name="Shigenobu S."/>
            <person name="Bybee S.M."/>
            <person name="Larracuente A.M."/>
            <person name="Oba Y."/>
            <person name="Weng J.K."/>
        </authorList>
    </citation>
    <scope>NUCLEOTIDE SEQUENCE [LARGE SCALE GENOMIC DNA]</scope>
    <source>
        <strain evidence="3">1611_PpyrPB1</strain>
        <tissue evidence="3">Whole body</tissue>
    </source>
</reference>
<name>A0A5N4B0X0_PHOPY</name>
<gene>
    <name evidence="3" type="ORF">PPYR_00221</name>
</gene>
<sequence length="331" mass="37405">MTRILARIHRFIHNRRTVTATDRLKGPLSAVELNNSLLTAIKISQSEEYQGTLYALKNGRLPPLSLTSLSPLLDKDGCLTVGGRLDNSNLSPRAKHPWLISKNSPLATLICDHYHRLLLHSGLQTTLSMIRRRFWIPSLRSLLRQRIRMCSTCYRLTCVHSAKKLLVRQVGDTILTIEEFSTLLHRIEAVLNSRPLIAPSNDPIDGVDYLTPGHFLIGTALTSLPEPPSDNSMSSPTRWRLVQQMSYNFWEQWSKDYLNTLMQRNKWKRPQPNLTVGQLVYVRNLNTSPLTWPVGLITALHPGTDGVIRVVDVKIGGKNFTRAVTTLVPLP</sequence>
<dbReference type="AlphaFoldDB" id="A0A5N4B0X0"/>
<evidence type="ECO:0000313" key="3">
    <source>
        <dbReference type="EMBL" id="KAB0803251.1"/>
    </source>
</evidence>
<dbReference type="InterPro" id="IPR041588">
    <property type="entry name" value="Integrase_H2C2"/>
</dbReference>
<evidence type="ECO:0000259" key="2">
    <source>
        <dbReference type="Pfam" id="PF18701"/>
    </source>
</evidence>
<evidence type="ECO:0000313" key="4">
    <source>
        <dbReference type="Proteomes" id="UP000327044"/>
    </source>
</evidence>
<feature type="domain" description="Integrase zinc-binding" evidence="1">
    <location>
        <begin position="105"/>
        <end position="154"/>
    </location>
</feature>
<evidence type="ECO:0000259" key="1">
    <source>
        <dbReference type="Pfam" id="PF17921"/>
    </source>
</evidence>
<dbReference type="PANTHER" id="PTHR47331:SF2">
    <property type="match status" value="1"/>
</dbReference>
<dbReference type="InParanoid" id="A0A5N4B0X0"/>
<protein>
    <recommendedName>
        <fullName evidence="5">DUF5641 domain-containing protein</fullName>
    </recommendedName>
</protein>
<keyword evidence="4" id="KW-1185">Reference proteome</keyword>
<dbReference type="EMBL" id="VVIM01000001">
    <property type="protein sequence ID" value="KAB0803251.1"/>
    <property type="molecule type" value="Genomic_DNA"/>
</dbReference>
<comment type="caution">
    <text evidence="3">The sequence shown here is derived from an EMBL/GenBank/DDBJ whole genome shotgun (WGS) entry which is preliminary data.</text>
</comment>
<dbReference type="Pfam" id="PF18701">
    <property type="entry name" value="DUF5641"/>
    <property type="match status" value="1"/>
</dbReference>
<dbReference type="PANTHER" id="PTHR47331">
    <property type="entry name" value="PHD-TYPE DOMAIN-CONTAINING PROTEIN"/>
    <property type="match status" value="1"/>
</dbReference>
<accession>A0A5N4B0X0</accession>
<proteinExistence type="predicted"/>
<organism evidence="3 4">
    <name type="scientific">Photinus pyralis</name>
    <name type="common">Common eastern firefly</name>
    <name type="synonym">Lampyris pyralis</name>
    <dbReference type="NCBI Taxonomy" id="7054"/>
    <lineage>
        <taxon>Eukaryota</taxon>
        <taxon>Metazoa</taxon>
        <taxon>Ecdysozoa</taxon>
        <taxon>Arthropoda</taxon>
        <taxon>Hexapoda</taxon>
        <taxon>Insecta</taxon>
        <taxon>Pterygota</taxon>
        <taxon>Neoptera</taxon>
        <taxon>Endopterygota</taxon>
        <taxon>Coleoptera</taxon>
        <taxon>Polyphaga</taxon>
        <taxon>Elateriformia</taxon>
        <taxon>Elateroidea</taxon>
        <taxon>Lampyridae</taxon>
        <taxon>Lampyrinae</taxon>
        <taxon>Photinus</taxon>
    </lineage>
</organism>